<keyword evidence="7" id="KW-0862">Zinc</keyword>
<feature type="non-terminal residue" evidence="9">
    <location>
        <position position="1"/>
    </location>
</feature>
<keyword evidence="2" id="KW-0808">Transferase</keyword>
<evidence type="ECO:0000313" key="10">
    <source>
        <dbReference type="Proteomes" id="UP001328107"/>
    </source>
</evidence>
<sequence length="586" mass="64757">VAEDSEGMNVEELTPDQQAIFWEVKEWFPRASRAGIIGNIGIGLDALVNACADGTIPMDDEDDEMVERVKKLSLQPSEDVQVVQHFPAGLAEAHVLHVGEAAVAAGNAAVDGGLQPVQQKQPVAVAATSKPAAPAPVAQQPQIDIVECSICHKQTHPSACCHFPINKATGDLKEEDPRAHACCAKCITSRYMLRRIEITSRVAIACLDKKCFREIHQDRLVSDAQLKPAMVQWMLGNTDVTVGNARYANTVKELKRKREEEPEISDDECERLIVIIDHMDHDKFTYLVDLLSDVDFTWLLQNIDRGSVDAIIDRKVQDDTVPKRKRRRQDKKGITHLVEERLKMETTFDCAVCYEEVPNTLGVPCVRTGVSPSTHDQHLFCGACVRGHAAAAAEQASIVRAGLGLKCMQPDCAGMLIYAHIEPLLETRSREQLEEKIAAEALAAAAVNVERCQRCPFAAIVELPISEQQTFACRRCNFEYCRNCNREWSARHEGKTCEELNPEFIRRKAENALSDGAVGVLQRCPGCKVAFEKNGGCNNMHCKCGVSFPYDGVRVMSAEQRAAIIQQHVAEAAGDESVVQELNKIK</sequence>
<evidence type="ECO:0000256" key="6">
    <source>
        <dbReference type="ARBA" id="ARBA00022786"/>
    </source>
</evidence>
<dbReference type="PANTHER" id="PTHR22770:SF47">
    <property type="entry name" value="E3 UBIQUITIN-PROTEIN LIGASE RNF216"/>
    <property type="match status" value="1"/>
</dbReference>
<dbReference type="InterPro" id="IPR051628">
    <property type="entry name" value="LUBAC_E3_Ligases"/>
</dbReference>
<dbReference type="InterPro" id="IPR002867">
    <property type="entry name" value="IBR_dom"/>
</dbReference>
<reference evidence="10" key="1">
    <citation type="submission" date="2022-10" db="EMBL/GenBank/DDBJ databases">
        <title>Genome assembly of Pristionchus species.</title>
        <authorList>
            <person name="Yoshida K."/>
            <person name="Sommer R.J."/>
        </authorList>
    </citation>
    <scope>NUCLEOTIDE SEQUENCE [LARGE SCALE GENOMIC DNA]</scope>
    <source>
        <strain evidence="10">RS5460</strain>
    </source>
</reference>
<feature type="domain" description="RING-type" evidence="8">
    <location>
        <begin position="346"/>
        <end position="572"/>
    </location>
</feature>
<dbReference type="EMBL" id="BTRK01000005">
    <property type="protein sequence ID" value="GMR55070.1"/>
    <property type="molecule type" value="Genomic_DNA"/>
</dbReference>
<keyword evidence="3" id="KW-0479">Metal-binding</keyword>
<evidence type="ECO:0000313" key="9">
    <source>
        <dbReference type="EMBL" id="GMR55070.1"/>
    </source>
</evidence>
<dbReference type="Proteomes" id="UP001328107">
    <property type="component" value="Unassembled WGS sequence"/>
</dbReference>
<dbReference type="Gene3D" id="1.20.120.1750">
    <property type="match status" value="1"/>
</dbReference>
<accession>A0AAN5D2Y0</accession>
<dbReference type="Pfam" id="PF01485">
    <property type="entry name" value="IBR"/>
    <property type="match status" value="1"/>
</dbReference>
<evidence type="ECO:0000256" key="1">
    <source>
        <dbReference type="ARBA" id="ARBA00004906"/>
    </source>
</evidence>
<evidence type="ECO:0000259" key="8">
    <source>
        <dbReference type="PROSITE" id="PS51873"/>
    </source>
</evidence>
<dbReference type="Pfam" id="PF26200">
    <property type="entry name" value="Rcat_RNF216"/>
    <property type="match status" value="1"/>
</dbReference>
<keyword evidence="5" id="KW-0863">Zinc-finger</keyword>
<dbReference type="GO" id="GO:0016740">
    <property type="term" value="F:transferase activity"/>
    <property type="evidence" value="ECO:0007669"/>
    <property type="project" value="UniProtKB-KW"/>
</dbReference>
<dbReference type="GO" id="GO:0008270">
    <property type="term" value="F:zinc ion binding"/>
    <property type="evidence" value="ECO:0007669"/>
    <property type="project" value="UniProtKB-KW"/>
</dbReference>
<organism evidence="9 10">
    <name type="scientific">Pristionchus mayeri</name>
    <dbReference type="NCBI Taxonomy" id="1317129"/>
    <lineage>
        <taxon>Eukaryota</taxon>
        <taxon>Metazoa</taxon>
        <taxon>Ecdysozoa</taxon>
        <taxon>Nematoda</taxon>
        <taxon>Chromadorea</taxon>
        <taxon>Rhabditida</taxon>
        <taxon>Rhabditina</taxon>
        <taxon>Diplogasteromorpha</taxon>
        <taxon>Diplogasteroidea</taxon>
        <taxon>Neodiplogasteridae</taxon>
        <taxon>Pristionchus</taxon>
    </lineage>
</organism>
<dbReference type="InterPro" id="IPR013083">
    <property type="entry name" value="Znf_RING/FYVE/PHD"/>
</dbReference>
<evidence type="ECO:0000256" key="7">
    <source>
        <dbReference type="ARBA" id="ARBA00022833"/>
    </source>
</evidence>
<evidence type="ECO:0000256" key="2">
    <source>
        <dbReference type="ARBA" id="ARBA00022679"/>
    </source>
</evidence>
<dbReference type="SUPFAM" id="SSF57850">
    <property type="entry name" value="RING/U-box"/>
    <property type="match status" value="2"/>
</dbReference>
<comment type="caution">
    <text evidence="9">The sequence shown here is derived from an EMBL/GenBank/DDBJ whole genome shotgun (WGS) entry which is preliminary data.</text>
</comment>
<name>A0AAN5D2Y0_9BILA</name>
<dbReference type="AlphaFoldDB" id="A0AAN5D2Y0"/>
<gene>
    <name evidence="9" type="ORF">PMAYCL1PPCAC_25265</name>
</gene>
<evidence type="ECO:0000256" key="5">
    <source>
        <dbReference type="ARBA" id="ARBA00022771"/>
    </source>
</evidence>
<dbReference type="PROSITE" id="PS51873">
    <property type="entry name" value="TRIAD"/>
    <property type="match status" value="1"/>
</dbReference>
<comment type="pathway">
    <text evidence="1">Protein modification; protein ubiquitination.</text>
</comment>
<evidence type="ECO:0000256" key="3">
    <source>
        <dbReference type="ARBA" id="ARBA00022723"/>
    </source>
</evidence>
<keyword evidence="4" id="KW-0677">Repeat</keyword>
<evidence type="ECO:0000256" key="4">
    <source>
        <dbReference type="ARBA" id="ARBA00022737"/>
    </source>
</evidence>
<keyword evidence="6" id="KW-0833">Ubl conjugation pathway</keyword>
<dbReference type="Gene3D" id="3.30.40.10">
    <property type="entry name" value="Zinc/RING finger domain, C3HC4 (zinc finger)"/>
    <property type="match status" value="1"/>
</dbReference>
<proteinExistence type="predicted"/>
<protein>
    <recommendedName>
        <fullName evidence="8">RING-type domain-containing protein</fullName>
    </recommendedName>
</protein>
<dbReference type="PANTHER" id="PTHR22770">
    <property type="entry name" value="UBIQUITIN CONJUGATING ENZYME 7 INTERACTING PROTEIN-RELATED"/>
    <property type="match status" value="1"/>
</dbReference>
<keyword evidence="10" id="KW-1185">Reference proteome</keyword>
<dbReference type="InterPro" id="IPR044066">
    <property type="entry name" value="TRIAD_supradom"/>
</dbReference>